<protein>
    <recommendedName>
        <fullName evidence="11">Transmembrane protein</fullName>
    </recommendedName>
</protein>
<feature type="transmembrane region" description="Helical" evidence="8">
    <location>
        <begin position="401"/>
        <end position="421"/>
    </location>
</feature>
<dbReference type="Proteomes" id="UP001158067">
    <property type="component" value="Unassembled WGS sequence"/>
</dbReference>
<evidence type="ECO:0000256" key="7">
    <source>
        <dbReference type="SAM" id="MobiDB-lite"/>
    </source>
</evidence>
<keyword evidence="6 8" id="KW-0472">Membrane</keyword>
<evidence type="ECO:0000256" key="5">
    <source>
        <dbReference type="ARBA" id="ARBA00022989"/>
    </source>
</evidence>
<dbReference type="InterPro" id="IPR012430">
    <property type="entry name" value="TMEM43_fam"/>
</dbReference>
<dbReference type="PANTHER" id="PTHR13416:SF2">
    <property type="entry name" value="TRANSMEMBRANE PROTEIN 43"/>
    <property type="match status" value="1"/>
</dbReference>
<accession>A0ABY1QH27</accession>
<evidence type="ECO:0000313" key="9">
    <source>
        <dbReference type="EMBL" id="SMP68273.1"/>
    </source>
</evidence>
<dbReference type="RefSeq" id="WP_283434007.1">
    <property type="nucleotide sequence ID" value="NZ_FXUG01000011.1"/>
</dbReference>
<proteinExistence type="predicted"/>
<keyword evidence="4" id="KW-0256">Endoplasmic reticulum</keyword>
<evidence type="ECO:0008006" key="11">
    <source>
        <dbReference type="Google" id="ProtNLM"/>
    </source>
</evidence>
<name>A0ABY1QH27_9BACT</name>
<evidence type="ECO:0000256" key="1">
    <source>
        <dbReference type="ARBA" id="ARBA00004127"/>
    </source>
</evidence>
<organism evidence="9 10">
    <name type="scientific">Neorhodopirellula lusitana</name>
    <dbReference type="NCBI Taxonomy" id="445327"/>
    <lineage>
        <taxon>Bacteria</taxon>
        <taxon>Pseudomonadati</taxon>
        <taxon>Planctomycetota</taxon>
        <taxon>Planctomycetia</taxon>
        <taxon>Pirellulales</taxon>
        <taxon>Pirellulaceae</taxon>
        <taxon>Neorhodopirellula</taxon>
    </lineage>
</organism>
<dbReference type="PANTHER" id="PTHR13416">
    <property type="match status" value="1"/>
</dbReference>
<feature type="compositionally biased region" description="Polar residues" evidence="7">
    <location>
        <begin position="211"/>
        <end position="232"/>
    </location>
</feature>
<evidence type="ECO:0000256" key="2">
    <source>
        <dbReference type="ARBA" id="ARBA00004586"/>
    </source>
</evidence>
<feature type="region of interest" description="Disordered" evidence="7">
    <location>
        <begin position="209"/>
        <end position="232"/>
    </location>
</feature>
<evidence type="ECO:0000256" key="8">
    <source>
        <dbReference type="SAM" id="Phobius"/>
    </source>
</evidence>
<keyword evidence="10" id="KW-1185">Reference proteome</keyword>
<evidence type="ECO:0000256" key="6">
    <source>
        <dbReference type="ARBA" id="ARBA00023136"/>
    </source>
</evidence>
<keyword evidence="5 8" id="KW-1133">Transmembrane helix</keyword>
<sequence length="449" mass="49625">MSRRQLNPFVAALFGLLLVPGSMVLQAWNEYRTIHRTRGLNEAAEIVETIDDVQTVRDDLDKKLVHMTGEAKVEGVLRDPDFSVEAPAIHLRRVVMMYQWEEDEDRHDNHTTYSYREGWHEGRIDSDHFERRSGHQNPEPAFTPWEKLADNVTVGQYRLNKTLAKQKSDAKPVRFDLDQIKQSINPTHARRLVANGDELFYAASLDETPVSDATSPSINPQSTPQSEPNAVNAFGTTSTVESEDLANTALADTDVAQPDQSQPQPFASNINPKSPKIGDLRIHFEAVPQGPVSLIAGLQGNTFAAYQTSNGEPMERLYAGTLTAFQVVANLRSENSMMAWMLRGLGFVLCFVGVTMIFSPAQALFRWIPLVGDITGALIGLVAVGVALLCGLTTIAVSWVAVRPVFAIGLLAIAGGIAYLLRRKQKQVDHSHHMNHDEPIILTEDAIIS</sequence>
<dbReference type="EMBL" id="FXUG01000011">
    <property type="protein sequence ID" value="SMP68273.1"/>
    <property type="molecule type" value="Genomic_DNA"/>
</dbReference>
<evidence type="ECO:0000313" key="10">
    <source>
        <dbReference type="Proteomes" id="UP001158067"/>
    </source>
</evidence>
<gene>
    <name evidence="9" type="ORF">SAMN06265222_11132</name>
</gene>
<dbReference type="Pfam" id="PF07787">
    <property type="entry name" value="TMEM43"/>
    <property type="match status" value="2"/>
</dbReference>
<evidence type="ECO:0000256" key="4">
    <source>
        <dbReference type="ARBA" id="ARBA00022824"/>
    </source>
</evidence>
<reference evidence="9 10" key="1">
    <citation type="submission" date="2017-05" db="EMBL/GenBank/DDBJ databases">
        <authorList>
            <person name="Varghese N."/>
            <person name="Submissions S."/>
        </authorList>
    </citation>
    <scope>NUCLEOTIDE SEQUENCE [LARGE SCALE GENOMIC DNA]</scope>
    <source>
        <strain evidence="9 10">DSM 25457</strain>
    </source>
</reference>
<comment type="caution">
    <text evidence="9">The sequence shown here is derived from an EMBL/GenBank/DDBJ whole genome shotgun (WGS) entry which is preliminary data.</text>
</comment>
<feature type="transmembrane region" description="Helical" evidence="8">
    <location>
        <begin position="370"/>
        <end position="395"/>
    </location>
</feature>
<comment type="subcellular location">
    <subcellularLocation>
        <location evidence="1">Endomembrane system</location>
        <topology evidence="1">Multi-pass membrane protein</topology>
    </subcellularLocation>
    <subcellularLocation>
        <location evidence="2">Endoplasmic reticulum membrane</location>
    </subcellularLocation>
</comment>
<feature type="transmembrane region" description="Helical" evidence="8">
    <location>
        <begin position="337"/>
        <end position="358"/>
    </location>
</feature>
<evidence type="ECO:0000256" key="3">
    <source>
        <dbReference type="ARBA" id="ARBA00022692"/>
    </source>
</evidence>
<keyword evidence="3 8" id="KW-0812">Transmembrane</keyword>